<evidence type="ECO:0000313" key="1">
    <source>
        <dbReference type="EMBL" id="SEP59559.1"/>
    </source>
</evidence>
<proteinExistence type="predicted"/>
<protein>
    <submittedName>
        <fullName evidence="1">Uncharacterized protein</fullName>
    </submittedName>
</protein>
<name>A0A1H8Z508_9BACI</name>
<evidence type="ECO:0000313" key="2">
    <source>
        <dbReference type="Proteomes" id="UP000199427"/>
    </source>
</evidence>
<keyword evidence="2" id="KW-1185">Reference proteome</keyword>
<accession>A0A1H8Z508</accession>
<dbReference type="EMBL" id="FOES01000001">
    <property type="protein sequence ID" value="SEP59559.1"/>
    <property type="molecule type" value="Genomic_DNA"/>
</dbReference>
<dbReference type="AlphaFoldDB" id="A0A1H8Z508"/>
<sequence>MKIIQFNFKLVYASCQGIVKLFTGSLHEIPEQLTFLKSQFVDFLSL</sequence>
<organism evidence="1 2">
    <name type="scientific">Piscibacillus halophilus</name>
    <dbReference type="NCBI Taxonomy" id="571933"/>
    <lineage>
        <taxon>Bacteria</taxon>
        <taxon>Bacillati</taxon>
        <taxon>Bacillota</taxon>
        <taxon>Bacilli</taxon>
        <taxon>Bacillales</taxon>
        <taxon>Bacillaceae</taxon>
        <taxon>Piscibacillus</taxon>
    </lineage>
</organism>
<dbReference type="Proteomes" id="UP000199427">
    <property type="component" value="Unassembled WGS sequence"/>
</dbReference>
<reference evidence="1 2" key="1">
    <citation type="submission" date="2016-10" db="EMBL/GenBank/DDBJ databases">
        <authorList>
            <person name="de Groot N.N."/>
        </authorList>
    </citation>
    <scope>NUCLEOTIDE SEQUENCE [LARGE SCALE GENOMIC DNA]</scope>
    <source>
        <strain evidence="1 2">DSM 21633</strain>
    </source>
</reference>
<gene>
    <name evidence="1" type="ORF">SAMN05216362_101206</name>
</gene>